<reference evidence="2 3" key="1">
    <citation type="submission" date="2024-07" db="EMBL/GenBank/DDBJ databases">
        <title>Section-level genome sequencing and comparative genomics of Aspergillus sections Usti and Cavernicolus.</title>
        <authorList>
            <consortium name="Lawrence Berkeley National Laboratory"/>
            <person name="Nybo J.L."/>
            <person name="Vesth T.C."/>
            <person name="Theobald S."/>
            <person name="Frisvad J.C."/>
            <person name="Larsen T.O."/>
            <person name="Kjaerboelling I."/>
            <person name="Rothschild-Mancinelli K."/>
            <person name="Lyhne E.K."/>
            <person name="Kogle M.E."/>
            <person name="Barry K."/>
            <person name="Clum A."/>
            <person name="Na H."/>
            <person name="Ledsgaard L."/>
            <person name="Lin J."/>
            <person name="Lipzen A."/>
            <person name="Kuo A."/>
            <person name="Riley R."/>
            <person name="Mondo S."/>
            <person name="Labutti K."/>
            <person name="Haridas S."/>
            <person name="Pangalinan J."/>
            <person name="Salamov A.A."/>
            <person name="Simmons B.A."/>
            <person name="Magnuson J.K."/>
            <person name="Chen J."/>
            <person name="Drula E."/>
            <person name="Henrissat B."/>
            <person name="Wiebenga A."/>
            <person name="Lubbers R.J."/>
            <person name="Gomes A.C."/>
            <person name="Makela M.R."/>
            <person name="Stajich J."/>
            <person name="Grigoriev I.V."/>
            <person name="Mortensen U.H."/>
            <person name="De Vries R.P."/>
            <person name="Baker S.E."/>
            <person name="Andersen M.R."/>
        </authorList>
    </citation>
    <scope>NUCLEOTIDE SEQUENCE [LARGE SCALE GENOMIC DNA]</scope>
    <source>
        <strain evidence="2 3">CBS 588.65</strain>
    </source>
</reference>
<organism evidence="2 3">
    <name type="scientific">Aspergillus granulosus</name>
    <dbReference type="NCBI Taxonomy" id="176169"/>
    <lineage>
        <taxon>Eukaryota</taxon>
        <taxon>Fungi</taxon>
        <taxon>Dikarya</taxon>
        <taxon>Ascomycota</taxon>
        <taxon>Pezizomycotina</taxon>
        <taxon>Eurotiomycetes</taxon>
        <taxon>Eurotiomycetidae</taxon>
        <taxon>Eurotiales</taxon>
        <taxon>Aspergillaceae</taxon>
        <taxon>Aspergillus</taxon>
        <taxon>Aspergillus subgen. Nidulantes</taxon>
    </lineage>
</organism>
<comment type="caution">
    <text evidence="2">The sequence shown here is derived from an EMBL/GenBank/DDBJ whole genome shotgun (WGS) entry which is preliminary data.</text>
</comment>
<evidence type="ECO:0000313" key="3">
    <source>
        <dbReference type="Proteomes" id="UP001610334"/>
    </source>
</evidence>
<dbReference type="Proteomes" id="UP001610334">
    <property type="component" value="Unassembled WGS sequence"/>
</dbReference>
<feature type="compositionally biased region" description="Polar residues" evidence="1">
    <location>
        <begin position="253"/>
        <end position="264"/>
    </location>
</feature>
<accession>A0ABR4I1J5</accession>
<protein>
    <submittedName>
        <fullName evidence="2">Uncharacterized protein</fullName>
    </submittedName>
</protein>
<evidence type="ECO:0000256" key="1">
    <source>
        <dbReference type="SAM" id="MobiDB-lite"/>
    </source>
</evidence>
<gene>
    <name evidence="2" type="ORF">BJX63DRAFT_378710</name>
</gene>
<proteinExistence type="predicted"/>
<keyword evidence="3" id="KW-1185">Reference proteome</keyword>
<dbReference type="EMBL" id="JBFXLT010000004">
    <property type="protein sequence ID" value="KAL2821620.1"/>
    <property type="molecule type" value="Genomic_DNA"/>
</dbReference>
<evidence type="ECO:0000313" key="2">
    <source>
        <dbReference type="EMBL" id="KAL2821620.1"/>
    </source>
</evidence>
<sequence>MASEDDLNGLDLPEFGFLPFDLYVMAKWNPTSPLSTMQQKKQLVENWIKLGKYGRREYLGTIPLPEEIPSNVPQNLLSPKERAHNGQIERTLFIRTWYGDSDPASREKADEDYAHLVEVISSEYGEMGLMMDEFFIFDEKDEFSSSLLSTQSRGVEFSDGVPIPSPGCMPSYVLAALMHCPDQIEGSQIENLHDLPSVEEVEGRQMLLVLVADRKACEEGWVLHLAINHKGQVLPFRIRDGADWVSASYGNWSDGQQLTENTQNPEEDTEMYMDHGVSGGGWD</sequence>
<name>A0ABR4I1J5_9EURO</name>
<feature type="region of interest" description="Disordered" evidence="1">
    <location>
        <begin position="253"/>
        <end position="283"/>
    </location>
</feature>